<name>A0AAD0A9Z9_9BIFI</name>
<dbReference type="Proteomes" id="UP000224056">
    <property type="component" value="Chromosome"/>
</dbReference>
<accession>A0AAD0A9Z9</accession>
<gene>
    <name evidence="1" type="ORF">BA20089_04475</name>
</gene>
<dbReference type="EMBL" id="CP017696">
    <property type="protein sequence ID" value="ATO41477.1"/>
    <property type="molecule type" value="Genomic_DNA"/>
</dbReference>
<dbReference type="AlphaFoldDB" id="A0AAD0A9Z9"/>
<dbReference type="RefSeq" id="WP_015022051.1">
    <property type="nucleotide sequence ID" value="NZ_CP017696.1"/>
</dbReference>
<evidence type="ECO:0000313" key="1">
    <source>
        <dbReference type="EMBL" id="ATO41477.1"/>
    </source>
</evidence>
<dbReference type="GeneID" id="93050632"/>
<reference evidence="1 2" key="1">
    <citation type="submission" date="2016-10" db="EMBL/GenBank/DDBJ databases">
        <title>The whole genome sequencing and assembly of B. asteroides DSM 20089 strain.</title>
        <authorList>
            <person name="Lee Y.-J."/>
            <person name="Park M.-K."/>
            <person name="Yi H."/>
            <person name="Bahn Y.-S."/>
            <person name="Kim J.F."/>
            <person name="Lee D.-W."/>
        </authorList>
    </citation>
    <scope>NUCLEOTIDE SEQUENCE [LARGE SCALE GENOMIC DNA]</scope>
    <source>
        <strain evidence="1 2">DSM 20089</strain>
    </source>
</reference>
<evidence type="ECO:0000313" key="2">
    <source>
        <dbReference type="Proteomes" id="UP000224056"/>
    </source>
</evidence>
<organism evidence="1 2">
    <name type="scientific">Bifidobacterium asteroides DSM 20089</name>
    <dbReference type="NCBI Taxonomy" id="1437594"/>
    <lineage>
        <taxon>Bacteria</taxon>
        <taxon>Bacillati</taxon>
        <taxon>Actinomycetota</taxon>
        <taxon>Actinomycetes</taxon>
        <taxon>Bifidobacteriales</taxon>
        <taxon>Bifidobacteriaceae</taxon>
        <taxon>Bifidobacterium</taxon>
    </lineage>
</organism>
<sequence length="310" mass="34936">MAGKRRTVYFYTGEVTDNKSYVKKWCQDDWERFFNEYKEPWKSYFLGKNYYEGEVGESSTPVARYFHLLKPRALHDWPEGKDAQGNTKSLGVHRKALGLSEIDEYTYLLPVEGTKYVAMFRSSAGPTSIAAAEWMTLHLNLQQKGRRFVFKPVLRKNAKEKLQSAVGVRSLYVQFEGQPYGKSESQIEKGVAVAASGKGLAGSDNMKINLNITLDRTQKEGLAVDWLLKEAGILAKGVNGGLPGAHVSRLKVKTLQPGKDGKIKVEQVDFFKERMTVRTEFGDADEAMDPNQIIAGMYDAIRKFRKKSGQ</sequence>
<proteinExistence type="predicted"/>
<protein>
    <submittedName>
        <fullName evidence="1">Uncharacterized protein</fullName>
    </submittedName>
</protein>